<proteinExistence type="predicted"/>
<evidence type="ECO:0000313" key="2">
    <source>
        <dbReference type="Proteomes" id="UP001271007"/>
    </source>
</evidence>
<evidence type="ECO:0008006" key="3">
    <source>
        <dbReference type="Google" id="ProtNLM"/>
    </source>
</evidence>
<name>A0AAJ0G4E2_9PEZI</name>
<protein>
    <recommendedName>
        <fullName evidence="3">DRBM domain-containing protein</fullName>
    </recommendedName>
</protein>
<dbReference type="AlphaFoldDB" id="A0AAJ0G4E2"/>
<dbReference type="SUPFAM" id="SSF54768">
    <property type="entry name" value="dsRNA-binding domain-like"/>
    <property type="match status" value="1"/>
</dbReference>
<reference evidence="1" key="1">
    <citation type="submission" date="2023-04" db="EMBL/GenBank/DDBJ databases">
        <title>Black Yeasts Isolated from many extreme environments.</title>
        <authorList>
            <person name="Coleine C."/>
            <person name="Stajich J.E."/>
            <person name="Selbmann L."/>
        </authorList>
    </citation>
    <scope>NUCLEOTIDE SEQUENCE</scope>
    <source>
        <strain evidence="1">CCFEE 5312</strain>
    </source>
</reference>
<accession>A0AAJ0G4E2</accession>
<organism evidence="1 2">
    <name type="scientific">Extremus antarcticus</name>
    <dbReference type="NCBI Taxonomy" id="702011"/>
    <lineage>
        <taxon>Eukaryota</taxon>
        <taxon>Fungi</taxon>
        <taxon>Dikarya</taxon>
        <taxon>Ascomycota</taxon>
        <taxon>Pezizomycotina</taxon>
        <taxon>Dothideomycetes</taxon>
        <taxon>Dothideomycetidae</taxon>
        <taxon>Mycosphaerellales</taxon>
        <taxon>Extremaceae</taxon>
        <taxon>Extremus</taxon>
    </lineage>
</organism>
<comment type="caution">
    <text evidence="1">The sequence shown here is derived from an EMBL/GenBank/DDBJ whole genome shotgun (WGS) entry which is preliminary data.</text>
</comment>
<gene>
    <name evidence="1" type="ORF">LTR09_012437</name>
</gene>
<sequence length="232" mass="26268">MPTHSALLPLHIDFSSEDEFDTLASDVEVMSTSDNWSGKEYWLGKKYFEFALAEQNLVESTVDESAPELDARLQASFREYPFTETLRYIQGRVEASLFRNSSDDYEGLMTLIGSILRKKNRSEMRTMIIGLREYKSDGVHEVRGERIAKSQDSYAEIDTAGLGRHATTLKEHGEKHGAIVRCIARPLSTYPPRYEATLVYQGTMVKAEAKSQREARQKAAMKACDKRGITVK</sequence>
<dbReference type="Proteomes" id="UP001271007">
    <property type="component" value="Unassembled WGS sequence"/>
</dbReference>
<keyword evidence="2" id="KW-1185">Reference proteome</keyword>
<dbReference type="EMBL" id="JAWDJX010000119">
    <property type="protein sequence ID" value="KAK3046055.1"/>
    <property type="molecule type" value="Genomic_DNA"/>
</dbReference>
<dbReference type="CDD" id="cd00048">
    <property type="entry name" value="DSRM_SF"/>
    <property type="match status" value="1"/>
</dbReference>
<evidence type="ECO:0000313" key="1">
    <source>
        <dbReference type="EMBL" id="KAK3046055.1"/>
    </source>
</evidence>